<evidence type="ECO:0000256" key="2">
    <source>
        <dbReference type="SAM" id="SignalP"/>
    </source>
</evidence>
<gene>
    <name evidence="3" type="ORF">g.276</name>
</gene>
<evidence type="ECO:0000313" key="3">
    <source>
        <dbReference type="EMBL" id="JAS09244.1"/>
    </source>
</evidence>
<proteinExistence type="predicted"/>
<feature type="chain" id="PRO_5008580172" evidence="2">
    <location>
        <begin position="24"/>
        <end position="229"/>
    </location>
</feature>
<evidence type="ECO:0000256" key="1">
    <source>
        <dbReference type="SAM" id="Coils"/>
    </source>
</evidence>
<reference evidence="3" key="1">
    <citation type="submission" date="2015-12" db="EMBL/GenBank/DDBJ databases">
        <title>De novo transcriptome assembly of four potential Pierce s Disease insect vectors from Arizona vineyards.</title>
        <authorList>
            <person name="Tassone E.E."/>
        </authorList>
    </citation>
    <scope>NUCLEOTIDE SEQUENCE</scope>
</reference>
<organism evidence="3">
    <name type="scientific">Clastoptera arizonana</name>
    <name type="common">Arizona spittle bug</name>
    <dbReference type="NCBI Taxonomy" id="38151"/>
    <lineage>
        <taxon>Eukaryota</taxon>
        <taxon>Metazoa</taxon>
        <taxon>Ecdysozoa</taxon>
        <taxon>Arthropoda</taxon>
        <taxon>Hexapoda</taxon>
        <taxon>Insecta</taxon>
        <taxon>Pterygota</taxon>
        <taxon>Neoptera</taxon>
        <taxon>Paraneoptera</taxon>
        <taxon>Hemiptera</taxon>
        <taxon>Auchenorrhyncha</taxon>
        <taxon>Cercopoidea</taxon>
        <taxon>Clastopteridae</taxon>
        <taxon>Clastoptera</taxon>
    </lineage>
</organism>
<accession>A0A1B6C741</accession>
<protein>
    <submittedName>
        <fullName evidence="3">Uncharacterized protein</fullName>
    </submittedName>
</protein>
<feature type="coiled-coil region" evidence="1">
    <location>
        <begin position="134"/>
        <end position="196"/>
    </location>
</feature>
<sequence length="229" mass="26828">LKVALCIEIIMLEYLLWVVPALASVQSCSTKALAGFIVNHGDEEVKLFCKREGEQCKFDRNCCEALECKMSADDGITSTCQFRLVPTDYVIDSKKGLEWADYQEPQSEELAQKTADDSLKQLEEKNLLIWSKIVELVRLRKEADKIELKNLKRERVLKEINRLKEKKKELEERDAMEMKRMEYMNEINQLEKLEAMEVNNTLMKQQQVSDLYKDMLGKVIEKEQQERRV</sequence>
<keyword evidence="1" id="KW-0175">Coiled coil</keyword>
<dbReference type="AlphaFoldDB" id="A0A1B6C741"/>
<feature type="non-terminal residue" evidence="3">
    <location>
        <position position="1"/>
    </location>
</feature>
<keyword evidence="2" id="KW-0732">Signal</keyword>
<name>A0A1B6C741_9HEMI</name>
<dbReference type="EMBL" id="GEDC01028054">
    <property type="protein sequence ID" value="JAS09244.1"/>
    <property type="molecule type" value="Transcribed_RNA"/>
</dbReference>
<feature type="signal peptide" evidence="2">
    <location>
        <begin position="1"/>
        <end position="23"/>
    </location>
</feature>